<proteinExistence type="inferred from homology"/>
<feature type="chain" id="PRO_5039101127" evidence="3">
    <location>
        <begin position="20"/>
        <end position="316"/>
    </location>
</feature>
<dbReference type="PROSITE" id="PS51257">
    <property type="entry name" value="PROKAR_LIPOPROTEIN"/>
    <property type="match status" value="1"/>
</dbReference>
<evidence type="ECO:0000256" key="3">
    <source>
        <dbReference type="SAM" id="SignalP"/>
    </source>
</evidence>
<feature type="signal peptide" evidence="3">
    <location>
        <begin position="1"/>
        <end position="19"/>
    </location>
</feature>
<dbReference type="Proteomes" id="UP000593802">
    <property type="component" value="Chromosome"/>
</dbReference>
<evidence type="ECO:0000256" key="1">
    <source>
        <dbReference type="ARBA" id="ARBA00008814"/>
    </source>
</evidence>
<protein>
    <submittedName>
        <fullName evidence="5">Putative ABC transporter substrate-binding lipoprotein YvrC</fullName>
    </submittedName>
</protein>
<organism evidence="5 6">
    <name type="scientific">Effusibacillus dendaii</name>
    <dbReference type="NCBI Taxonomy" id="2743772"/>
    <lineage>
        <taxon>Bacteria</taxon>
        <taxon>Bacillati</taxon>
        <taxon>Bacillota</taxon>
        <taxon>Bacilli</taxon>
        <taxon>Bacillales</taxon>
        <taxon>Alicyclobacillaceae</taxon>
        <taxon>Effusibacillus</taxon>
    </lineage>
</organism>
<dbReference type="SUPFAM" id="SSF53807">
    <property type="entry name" value="Helical backbone' metal receptor"/>
    <property type="match status" value="1"/>
</dbReference>
<evidence type="ECO:0000259" key="4">
    <source>
        <dbReference type="PROSITE" id="PS50983"/>
    </source>
</evidence>
<dbReference type="PROSITE" id="PS50983">
    <property type="entry name" value="FE_B12_PBP"/>
    <property type="match status" value="1"/>
</dbReference>
<dbReference type="KEGG" id="eff:skT53_02230"/>
<sequence length="316" mass="33677">MIKSGVLFLSFLLAVGVSSGCGPAGQAVPEQGAPHSQTGQTVYPLTLQDATGNQVTIQSEPQRIVSLLPSQTEILFALGLGDRVVGVDKWSDYPPEAKKKPVVGAMTIDPELVLAQKPDLVLGGATADPQGVAKLRSLGLTVFATEPTNMAETEQAIETIGKLTNRSQAAVSVIHSMQETVRSIQDKRTAAASQKEPVVYLEISPDLYTAGKNTFLDELVTLAGGRNAFGEQSGWLKTDGETVAAKKPDVILTTTMGNPQEIVQDILQRPGWQTIPAVKNKRVIALDPNLVSRPGPRLPEGFVAIAKAIHPDWFAK</sequence>
<reference evidence="5 6" key="1">
    <citation type="submission" date="2020-08" db="EMBL/GenBank/DDBJ databases">
        <title>Complete Genome Sequence of Effusibacillus dendaii Strain skT53, Isolated from Farmland soil.</title>
        <authorList>
            <person name="Konishi T."/>
            <person name="Kawasaki H."/>
        </authorList>
    </citation>
    <scope>NUCLEOTIDE SEQUENCE [LARGE SCALE GENOMIC DNA]</scope>
    <source>
        <strain evidence="6">skT53</strain>
    </source>
</reference>
<dbReference type="GO" id="GO:0071281">
    <property type="term" value="P:cellular response to iron ion"/>
    <property type="evidence" value="ECO:0007669"/>
    <property type="project" value="TreeGrafter"/>
</dbReference>
<dbReference type="InterPro" id="IPR054828">
    <property type="entry name" value="Vit_B12_bind_prot"/>
</dbReference>
<name>A0A7I8D546_9BACL</name>
<dbReference type="AlphaFoldDB" id="A0A7I8D546"/>
<feature type="domain" description="Fe/B12 periplasmic-binding" evidence="4">
    <location>
        <begin position="63"/>
        <end position="313"/>
    </location>
</feature>
<evidence type="ECO:0000313" key="5">
    <source>
        <dbReference type="EMBL" id="BCJ85238.1"/>
    </source>
</evidence>
<keyword evidence="2 3" id="KW-0732">Signal</keyword>
<dbReference type="PANTHER" id="PTHR30535:SF34">
    <property type="entry name" value="MOLYBDATE-BINDING PROTEIN MOLA"/>
    <property type="match status" value="1"/>
</dbReference>
<comment type="similarity">
    <text evidence="1">Belongs to the bacterial solute-binding protein 8 family.</text>
</comment>
<accession>A0A7I8D546</accession>
<keyword evidence="6" id="KW-1185">Reference proteome</keyword>
<dbReference type="InterPro" id="IPR002491">
    <property type="entry name" value="ABC_transptr_periplasmic_BD"/>
</dbReference>
<keyword evidence="5" id="KW-0449">Lipoprotein</keyword>
<evidence type="ECO:0000313" key="6">
    <source>
        <dbReference type="Proteomes" id="UP000593802"/>
    </source>
</evidence>
<dbReference type="InterPro" id="IPR050902">
    <property type="entry name" value="ABC_Transporter_SBP"/>
</dbReference>
<dbReference type="CDD" id="cd01144">
    <property type="entry name" value="BtuF"/>
    <property type="match status" value="1"/>
</dbReference>
<dbReference type="Gene3D" id="3.40.50.1980">
    <property type="entry name" value="Nitrogenase molybdenum iron protein domain"/>
    <property type="match status" value="2"/>
</dbReference>
<evidence type="ECO:0000256" key="2">
    <source>
        <dbReference type="ARBA" id="ARBA00022729"/>
    </source>
</evidence>
<dbReference type="EMBL" id="AP023366">
    <property type="protein sequence ID" value="BCJ85238.1"/>
    <property type="molecule type" value="Genomic_DNA"/>
</dbReference>
<gene>
    <name evidence="5" type="primary">yvrC</name>
    <name evidence="5" type="ORF">skT53_02230</name>
</gene>
<dbReference type="PANTHER" id="PTHR30535">
    <property type="entry name" value="VITAMIN B12-BINDING PROTEIN"/>
    <property type="match status" value="1"/>
</dbReference>
<dbReference type="NCBIfam" id="NF038402">
    <property type="entry name" value="TroA_like"/>
    <property type="match status" value="1"/>
</dbReference>
<dbReference type="RefSeq" id="WP_200759381.1">
    <property type="nucleotide sequence ID" value="NZ_AP023366.1"/>
</dbReference>
<dbReference type="Pfam" id="PF01497">
    <property type="entry name" value="Peripla_BP_2"/>
    <property type="match status" value="1"/>
</dbReference>